<comment type="caution">
    <text evidence="2">The sequence shown here is derived from an EMBL/GenBank/DDBJ whole genome shotgun (WGS) entry which is preliminary data.</text>
</comment>
<protein>
    <submittedName>
        <fullName evidence="2">Uncharacterized protein</fullName>
    </submittedName>
</protein>
<keyword evidence="3" id="KW-1185">Reference proteome</keyword>
<keyword evidence="1" id="KW-0812">Transmembrane</keyword>
<dbReference type="Proteomes" id="UP000290289">
    <property type="component" value="Chromosome 5"/>
</dbReference>
<dbReference type="EMBL" id="RDQH01000331">
    <property type="protein sequence ID" value="RXH97411.1"/>
    <property type="molecule type" value="Genomic_DNA"/>
</dbReference>
<evidence type="ECO:0000313" key="2">
    <source>
        <dbReference type="EMBL" id="RXH97411.1"/>
    </source>
</evidence>
<organism evidence="2 3">
    <name type="scientific">Malus domestica</name>
    <name type="common">Apple</name>
    <name type="synonym">Pyrus malus</name>
    <dbReference type="NCBI Taxonomy" id="3750"/>
    <lineage>
        <taxon>Eukaryota</taxon>
        <taxon>Viridiplantae</taxon>
        <taxon>Streptophyta</taxon>
        <taxon>Embryophyta</taxon>
        <taxon>Tracheophyta</taxon>
        <taxon>Spermatophyta</taxon>
        <taxon>Magnoliopsida</taxon>
        <taxon>eudicotyledons</taxon>
        <taxon>Gunneridae</taxon>
        <taxon>Pentapetalae</taxon>
        <taxon>rosids</taxon>
        <taxon>fabids</taxon>
        <taxon>Rosales</taxon>
        <taxon>Rosaceae</taxon>
        <taxon>Amygdaloideae</taxon>
        <taxon>Maleae</taxon>
        <taxon>Malus</taxon>
    </lineage>
</organism>
<sequence>MGFLFKYFGCDFGDFVYGFRFWVMVVNLVLLFVSRDPVFLVSDVSLQLTNAFVFKEIQFFGFLAFLCSLRRPLYLRRQTTKKPPQEFLHVFRRAAPPILRQFPAKPQRVGRFASFRRPSRPSRHFLAKPRSLFFVQIFVDFNFKNREVSGDSLTGMRIQLHTFRSCHETANYSLCGKIN</sequence>
<feature type="transmembrane region" description="Helical" evidence="1">
    <location>
        <begin position="12"/>
        <end position="32"/>
    </location>
</feature>
<keyword evidence="1" id="KW-1133">Transmembrane helix</keyword>
<proteinExistence type="predicted"/>
<dbReference type="AlphaFoldDB" id="A0A498JW37"/>
<reference evidence="2 3" key="1">
    <citation type="submission" date="2018-10" db="EMBL/GenBank/DDBJ databases">
        <title>A high-quality apple genome assembly.</title>
        <authorList>
            <person name="Hu J."/>
        </authorList>
    </citation>
    <scope>NUCLEOTIDE SEQUENCE [LARGE SCALE GENOMIC DNA]</scope>
    <source>
        <strain evidence="3">cv. HFTH1</strain>
        <tissue evidence="2">Young leaf</tissue>
    </source>
</reference>
<evidence type="ECO:0000313" key="3">
    <source>
        <dbReference type="Proteomes" id="UP000290289"/>
    </source>
</evidence>
<accession>A0A498JW37</accession>
<name>A0A498JW37_MALDO</name>
<gene>
    <name evidence="2" type="ORF">DVH24_007757</name>
</gene>
<keyword evidence="1" id="KW-0472">Membrane</keyword>
<evidence type="ECO:0000256" key="1">
    <source>
        <dbReference type="SAM" id="Phobius"/>
    </source>
</evidence>